<dbReference type="Pfam" id="PF02424">
    <property type="entry name" value="ApbE"/>
    <property type="match status" value="1"/>
</dbReference>
<dbReference type="EC" id="2.7.1.180" evidence="1 10"/>
<evidence type="ECO:0000256" key="8">
    <source>
        <dbReference type="ARBA" id="ARBA00031306"/>
    </source>
</evidence>
<gene>
    <name evidence="13" type="ORF">FZ041_13150</name>
</gene>
<name>A0A5D6WHF0_9FIRM</name>
<evidence type="ECO:0000256" key="3">
    <source>
        <dbReference type="ARBA" id="ARBA00022630"/>
    </source>
</evidence>
<feature type="binding site" evidence="11">
    <location>
        <position position="298"/>
    </location>
    <ligand>
        <name>Mg(2+)</name>
        <dbReference type="ChEBI" id="CHEBI:18420"/>
    </ligand>
</feature>
<comment type="subcellular location">
    <subcellularLocation>
        <location evidence="12">Cell inner membrane</location>
        <topology evidence="12">Lipid-anchor</topology>
        <orientation evidence="12">Periplasmic side</orientation>
    </subcellularLocation>
</comment>
<evidence type="ECO:0000256" key="2">
    <source>
        <dbReference type="ARBA" id="ARBA00016337"/>
    </source>
</evidence>
<dbReference type="InterPro" id="IPR003374">
    <property type="entry name" value="ApbE-like_sf"/>
</dbReference>
<evidence type="ECO:0000256" key="10">
    <source>
        <dbReference type="PIRNR" id="PIRNR006268"/>
    </source>
</evidence>
<evidence type="ECO:0000256" key="6">
    <source>
        <dbReference type="ARBA" id="ARBA00022827"/>
    </source>
</evidence>
<evidence type="ECO:0000256" key="1">
    <source>
        <dbReference type="ARBA" id="ARBA00011955"/>
    </source>
</evidence>
<comment type="catalytic activity">
    <reaction evidence="9 10 12">
        <text>L-threonyl-[protein] + FAD = FMN-L-threonyl-[protein] + AMP + H(+)</text>
        <dbReference type="Rhea" id="RHEA:36847"/>
        <dbReference type="Rhea" id="RHEA-COMP:11060"/>
        <dbReference type="Rhea" id="RHEA-COMP:11061"/>
        <dbReference type="ChEBI" id="CHEBI:15378"/>
        <dbReference type="ChEBI" id="CHEBI:30013"/>
        <dbReference type="ChEBI" id="CHEBI:57692"/>
        <dbReference type="ChEBI" id="CHEBI:74257"/>
        <dbReference type="ChEBI" id="CHEBI:456215"/>
        <dbReference type="EC" id="2.7.1.180"/>
    </reaction>
</comment>
<dbReference type="RefSeq" id="WP_149189906.1">
    <property type="nucleotide sequence ID" value="NZ_VTOZ01000037.1"/>
</dbReference>
<evidence type="ECO:0000256" key="5">
    <source>
        <dbReference type="ARBA" id="ARBA00022723"/>
    </source>
</evidence>
<keyword evidence="12" id="KW-0997">Cell inner membrane</keyword>
<dbReference type="InterPro" id="IPR024932">
    <property type="entry name" value="ApbE"/>
</dbReference>
<keyword evidence="6 10" id="KW-0274">FAD</keyword>
<evidence type="ECO:0000256" key="7">
    <source>
        <dbReference type="ARBA" id="ARBA00022842"/>
    </source>
</evidence>
<dbReference type="GO" id="GO:0005886">
    <property type="term" value="C:plasma membrane"/>
    <property type="evidence" value="ECO:0007669"/>
    <property type="project" value="UniProtKB-SubCell"/>
</dbReference>
<feature type="binding site" evidence="11">
    <location>
        <position position="294"/>
    </location>
    <ligand>
        <name>Mg(2+)</name>
        <dbReference type="ChEBI" id="CHEBI:18420"/>
    </ligand>
</feature>
<keyword evidence="12" id="KW-0472">Membrane</keyword>
<dbReference type="EMBL" id="VTOZ01000037">
    <property type="protein sequence ID" value="TYZ26892.1"/>
    <property type="molecule type" value="Genomic_DNA"/>
</dbReference>
<proteinExistence type="inferred from homology"/>
<dbReference type="GO" id="GO:0016740">
    <property type="term" value="F:transferase activity"/>
    <property type="evidence" value="ECO:0007669"/>
    <property type="project" value="UniProtKB-UniRule"/>
</dbReference>
<comment type="function">
    <text evidence="12">Flavin transferase that catalyzes the transfer of the FMN moiety of FAD and its covalent binding to the hydroxyl group of a threonine residue in a target flavoprotein.</text>
</comment>
<organism evidence="13 14">
    <name type="scientific">Selenomonas caprae</name>
    <dbReference type="NCBI Taxonomy" id="2606905"/>
    <lineage>
        <taxon>Bacteria</taxon>
        <taxon>Bacillati</taxon>
        <taxon>Bacillota</taxon>
        <taxon>Negativicutes</taxon>
        <taxon>Selenomonadales</taxon>
        <taxon>Selenomonadaceae</taxon>
        <taxon>Selenomonas</taxon>
    </lineage>
</organism>
<dbReference type="GO" id="GO:0046872">
    <property type="term" value="F:metal ion binding"/>
    <property type="evidence" value="ECO:0007669"/>
    <property type="project" value="UniProtKB-UniRule"/>
</dbReference>
<accession>A0A5D6WHF0</accession>
<keyword evidence="14" id="KW-1185">Reference proteome</keyword>
<dbReference type="PROSITE" id="PS51257">
    <property type="entry name" value="PROKAR_LIPOPROTEIN"/>
    <property type="match status" value="1"/>
</dbReference>
<keyword evidence="4 10" id="KW-0808">Transferase</keyword>
<sequence>MAGRWRAAGVLAFVLVCVVFAGCGRQEPVRQTVLVMDTVATLTATGPEAEAAVSEGVARLRELEAMASPAGADSDLVKLAAAAGNGQWVKLHPEVYHMLAVSQQYSERSGGAWDVTAGPLVELWGIGTERARVPSAAEIAAARAKVGWQKLELLPQTQSARLMEAGMCLDLGGIAKGYALDEVRRIYAQHGIKDGLINLGASSLYALGRNDKGQPWRIGIRDPRAEDKDTRLAVVPLGDAALSTSGDYERYFEQDGVRYHHIIDPRTGAPAQNAAMSATIVVAGSCADAGMLSDLLTTTVFVLGPVQGQAFLEGLPAEVQGMLCDKQYKLWPAHGFEACLQDRQLPGADQ</sequence>
<dbReference type="AlphaFoldDB" id="A0A5D6WHF0"/>
<dbReference type="PANTHER" id="PTHR30040:SF2">
    <property type="entry name" value="FAD:PROTEIN FMN TRANSFERASE"/>
    <property type="match status" value="1"/>
</dbReference>
<evidence type="ECO:0000256" key="4">
    <source>
        <dbReference type="ARBA" id="ARBA00022679"/>
    </source>
</evidence>
<dbReference type="PANTHER" id="PTHR30040">
    <property type="entry name" value="THIAMINE BIOSYNTHESIS LIPOPROTEIN APBE"/>
    <property type="match status" value="1"/>
</dbReference>
<protein>
    <recommendedName>
        <fullName evidence="2 10">FAD:protein FMN transferase</fullName>
        <ecNumber evidence="1 10">2.7.1.180</ecNumber>
    </recommendedName>
    <alternativeName>
        <fullName evidence="8 10">Flavin transferase</fullName>
    </alternativeName>
</protein>
<keyword evidence="3 10" id="KW-0285">Flavoprotein</keyword>
<dbReference type="Gene3D" id="3.10.520.10">
    <property type="entry name" value="ApbE-like domains"/>
    <property type="match status" value="1"/>
</dbReference>
<keyword evidence="12" id="KW-1003">Cell membrane</keyword>
<dbReference type="PIRSF" id="PIRSF006268">
    <property type="entry name" value="ApbE"/>
    <property type="match status" value="1"/>
</dbReference>
<evidence type="ECO:0000313" key="14">
    <source>
        <dbReference type="Proteomes" id="UP000322783"/>
    </source>
</evidence>
<evidence type="ECO:0000256" key="11">
    <source>
        <dbReference type="PIRSR" id="PIRSR006268-2"/>
    </source>
</evidence>
<comment type="caution">
    <text evidence="13">The sequence shown here is derived from an EMBL/GenBank/DDBJ whole genome shotgun (WGS) entry which is preliminary data.</text>
</comment>
<reference evidence="13 14" key="1">
    <citation type="submission" date="2019-08" db="EMBL/GenBank/DDBJ databases">
        <title>Selenomonas sp. mPRGC5 and Selenomonas sp. mPRGC8 isolated from ruminal fluid of dairy goat (Capra hircus).</title>
        <authorList>
            <person name="Poothong S."/>
            <person name="Nuengjamnong C."/>
            <person name="Tanasupawat S."/>
        </authorList>
    </citation>
    <scope>NUCLEOTIDE SEQUENCE [LARGE SCALE GENOMIC DNA]</scope>
    <source>
        <strain evidence="14">mPRGC8</strain>
    </source>
</reference>
<evidence type="ECO:0000256" key="12">
    <source>
        <dbReference type="RuleBase" id="RU363002"/>
    </source>
</evidence>
<evidence type="ECO:0000256" key="9">
    <source>
        <dbReference type="ARBA" id="ARBA00048540"/>
    </source>
</evidence>
<feature type="binding site" evidence="11">
    <location>
        <position position="173"/>
    </location>
    <ligand>
        <name>Mg(2+)</name>
        <dbReference type="ChEBI" id="CHEBI:18420"/>
    </ligand>
</feature>
<evidence type="ECO:0000313" key="13">
    <source>
        <dbReference type="EMBL" id="TYZ26892.1"/>
    </source>
</evidence>
<dbReference type="SUPFAM" id="SSF143631">
    <property type="entry name" value="ApbE-like"/>
    <property type="match status" value="1"/>
</dbReference>
<comment type="similarity">
    <text evidence="10 12">Belongs to the ApbE family.</text>
</comment>
<keyword evidence="12" id="KW-0449">Lipoprotein</keyword>
<keyword evidence="5 10" id="KW-0479">Metal-binding</keyword>
<dbReference type="Proteomes" id="UP000322783">
    <property type="component" value="Unassembled WGS sequence"/>
</dbReference>
<keyword evidence="7 10" id="KW-0460">Magnesium</keyword>
<comment type="cofactor">
    <cofactor evidence="11">
        <name>Mg(2+)</name>
        <dbReference type="ChEBI" id="CHEBI:18420"/>
    </cofactor>
    <cofactor evidence="11">
        <name>Mn(2+)</name>
        <dbReference type="ChEBI" id="CHEBI:29035"/>
    </cofactor>
    <text evidence="11">Magnesium. Can also use manganese.</text>
</comment>